<dbReference type="AlphaFoldDB" id="A0A848B1X4"/>
<dbReference type="RefSeq" id="WP_168962941.1">
    <property type="nucleotide sequence ID" value="NZ_JABAEW010000026.1"/>
</dbReference>
<organism evidence="1 2">
    <name type="scientific">Victivallis vadensis</name>
    <dbReference type="NCBI Taxonomy" id="172901"/>
    <lineage>
        <taxon>Bacteria</taxon>
        <taxon>Pseudomonadati</taxon>
        <taxon>Lentisphaerota</taxon>
        <taxon>Lentisphaeria</taxon>
        <taxon>Victivallales</taxon>
        <taxon>Victivallaceae</taxon>
        <taxon>Victivallis</taxon>
    </lineage>
</organism>
<comment type="caution">
    <text evidence="1">The sequence shown here is derived from an EMBL/GenBank/DDBJ whole genome shotgun (WGS) entry which is preliminary data.</text>
</comment>
<dbReference type="EMBL" id="JABAEW010000026">
    <property type="protein sequence ID" value="NMD87549.1"/>
    <property type="molecule type" value="Genomic_DNA"/>
</dbReference>
<evidence type="ECO:0000313" key="1">
    <source>
        <dbReference type="EMBL" id="NMD87549.1"/>
    </source>
</evidence>
<sequence length="85" mass="9942">MYRMLHASTTFCASCHASIYHDYAPLSKDFGKKFFFSRQMAARWRCRVRALHPSGARGGWLMQVKVGLHNRFSCTGKRGKRRERM</sequence>
<gene>
    <name evidence="1" type="ORF">HF882_13230</name>
</gene>
<reference evidence="1 2" key="1">
    <citation type="submission" date="2020-04" db="EMBL/GenBank/DDBJ databases">
        <authorList>
            <person name="Hitch T.C.A."/>
            <person name="Wylensek D."/>
            <person name="Clavel T."/>
        </authorList>
    </citation>
    <scope>NUCLEOTIDE SEQUENCE [LARGE SCALE GENOMIC DNA]</scope>
    <source>
        <strain evidence="1 2">COR2-253-APC-1A</strain>
    </source>
</reference>
<evidence type="ECO:0000313" key="2">
    <source>
        <dbReference type="Proteomes" id="UP000576225"/>
    </source>
</evidence>
<name>A0A848B1X4_9BACT</name>
<proteinExistence type="predicted"/>
<accession>A0A848B1X4</accession>
<dbReference type="Proteomes" id="UP000576225">
    <property type="component" value="Unassembled WGS sequence"/>
</dbReference>
<protein>
    <submittedName>
        <fullName evidence="1">Uncharacterized protein</fullName>
    </submittedName>
</protein>